<dbReference type="EMBL" id="SDEE01001806">
    <property type="protein sequence ID" value="RXW11542.1"/>
    <property type="molecule type" value="Genomic_DNA"/>
</dbReference>
<keyword evidence="2" id="KW-0812">Transmembrane</keyword>
<organism evidence="3 4">
    <name type="scientific">Candolleomyces aberdarensis</name>
    <dbReference type="NCBI Taxonomy" id="2316362"/>
    <lineage>
        <taxon>Eukaryota</taxon>
        <taxon>Fungi</taxon>
        <taxon>Dikarya</taxon>
        <taxon>Basidiomycota</taxon>
        <taxon>Agaricomycotina</taxon>
        <taxon>Agaricomycetes</taxon>
        <taxon>Agaricomycetidae</taxon>
        <taxon>Agaricales</taxon>
        <taxon>Agaricineae</taxon>
        <taxon>Psathyrellaceae</taxon>
        <taxon>Candolleomyces</taxon>
    </lineage>
</organism>
<proteinExistence type="predicted"/>
<name>A0A4Q2CYR6_9AGAR</name>
<sequence>MVLTSLIAFRLVRARSIFSELLPSADMRHYTGVVAILIESALPLGLITVILQQNGKPRTSLSAGYSVCGALFYLFCSLSPHMIVFRVTTGRSFTKFPSGKDGVLSNPLQFADHAAESTFLQSGLNREFGGNRDQVAASGSPEGRDGSGDMEKAD</sequence>
<keyword evidence="4" id="KW-1185">Reference proteome</keyword>
<dbReference type="AlphaFoldDB" id="A0A4Q2CYR6"/>
<keyword evidence="2" id="KW-1133">Transmembrane helix</keyword>
<protein>
    <submittedName>
        <fullName evidence="3">Uncharacterized protein</fullName>
    </submittedName>
</protein>
<dbReference type="Proteomes" id="UP000290288">
    <property type="component" value="Unassembled WGS sequence"/>
</dbReference>
<comment type="caution">
    <text evidence="3">The sequence shown here is derived from an EMBL/GenBank/DDBJ whole genome shotgun (WGS) entry which is preliminary data.</text>
</comment>
<feature type="compositionally biased region" description="Basic and acidic residues" evidence="1">
    <location>
        <begin position="142"/>
        <end position="154"/>
    </location>
</feature>
<accession>A0A4Q2CYR6</accession>
<reference evidence="3 4" key="1">
    <citation type="submission" date="2019-01" db="EMBL/GenBank/DDBJ databases">
        <title>Draft genome sequence of Psathyrella aberdarensis IHI B618.</title>
        <authorList>
            <person name="Buettner E."/>
            <person name="Kellner H."/>
        </authorList>
    </citation>
    <scope>NUCLEOTIDE SEQUENCE [LARGE SCALE GENOMIC DNA]</scope>
    <source>
        <strain evidence="3 4">IHI B618</strain>
    </source>
</reference>
<evidence type="ECO:0000256" key="2">
    <source>
        <dbReference type="SAM" id="Phobius"/>
    </source>
</evidence>
<evidence type="ECO:0000256" key="1">
    <source>
        <dbReference type="SAM" id="MobiDB-lite"/>
    </source>
</evidence>
<keyword evidence="2" id="KW-0472">Membrane</keyword>
<evidence type="ECO:0000313" key="3">
    <source>
        <dbReference type="EMBL" id="RXW11542.1"/>
    </source>
</evidence>
<gene>
    <name evidence="3" type="ORF">EST38_g14312</name>
</gene>
<feature type="transmembrane region" description="Helical" evidence="2">
    <location>
        <begin position="63"/>
        <end position="85"/>
    </location>
</feature>
<evidence type="ECO:0000313" key="4">
    <source>
        <dbReference type="Proteomes" id="UP000290288"/>
    </source>
</evidence>
<feature type="region of interest" description="Disordered" evidence="1">
    <location>
        <begin position="124"/>
        <end position="154"/>
    </location>
</feature>
<dbReference type="OrthoDB" id="3245627at2759"/>
<feature type="transmembrane region" description="Helical" evidence="2">
    <location>
        <begin position="30"/>
        <end position="51"/>
    </location>
</feature>